<name>A0A0F9RWS6_9ZZZZ</name>
<accession>A0A0F9RWS6</accession>
<protein>
    <submittedName>
        <fullName evidence="2">Uncharacterized protein</fullName>
    </submittedName>
</protein>
<proteinExistence type="predicted"/>
<feature type="region of interest" description="Disordered" evidence="1">
    <location>
        <begin position="40"/>
        <end position="59"/>
    </location>
</feature>
<comment type="caution">
    <text evidence="2">The sequence shown here is derived from an EMBL/GenBank/DDBJ whole genome shotgun (WGS) entry which is preliminary data.</text>
</comment>
<reference evidence="2" key="1">
    <citation type="journal article" date="2015" name="Nature">
        <title>Complex archaea that bridge the gap between prokaryotes and eukaryotes.</title>
        <authorList>
            <person name="Spang A."/>
            <person name="Saw J.H."/>
            <person name="Jorgensen S.L."/>
            <person name="Zaremba-Niedzwiedzka K."/>
            <person name="Martijn J."/>
            <person name="Lind A.E."/>
            <person name="van Eijk R."/>
            <person name="Schleper C."/>
            <person name="Guy L."/>
            <person name="Ettema T.J."/>
        </authorList>
    </citation>
    <scope>NUCLEOTIDE SEQUENCE</scope>
</reference>
<dbReference type="AlphaFoldDB" id="A0A0F9RWS6"/>
<dbReference type="EMBL" id="LAZR01000732">
    <property type="protein sequence ID" value="KKN59259.1"/>
    <property type="molecule type" value="Genomic_DNA"/>
</dbReference>
<evidence type="ECO:0000256" key="1">
    <source>
        <dbReference type="SAM" id="MobiDB-lite"/>
    </source>
</evidence>
<organism evidence="2">
    <name type="scientific">marine sediment metagenome</name>
    <dbReference type="NCBI Taxonomy" id="412755"/>
    <lineage>
        <taxon>unclassified sequences</taxon>
        <taxon>metagenomes</taxon>
        <taxon>ecological metagenomes</taxon>
    </lineage>
</organism>
<sequence length="59" mass="6821">MKVTIYHNTDTKRWGKASLRVNQTLIWAGPLFILIQPSTRRPPSLHSEVKPSNVKHIEE</sequence>
<evidence type="ECO:0000313" key="2">
    <source>
        <dbReference type="EMBL" id="KKN59259.1"/>
    </source>
</evidence>
<gene>
    <name evidence="2" type="ORF">LCGC14_0543580</name>
</gene>